<evidence type="ECO:0000313" key="2">
    <source>
        <dbReference type="WBParaSite" id="RSKR_0000646800.1"/>
    </source>
</evidence>
<protein>
    <submittedName>
        <fullName evidence="2">Type I site-specific deoxyribonuclease</fullName>
    </submittedName>
</protein>
<reference evidence="2" key="1">
    <citation type="submission" date="2016-11" db="UniProtKB">
        <authorList>
            <consortium name="WormBaseParasite"/>
        </authorList>
    </citation>
    <scope>IDENTIFICATION</scope>
    <source>
        <strain evidence="2">KR3021</strain>
    </source>
</reference>
<organism evidence="1 2">
    <name type="scientific">Rhabditophanes sp. KR3021</name>
    <dbReference type="NCBI Taxonomy" id="114890"/>
    <lineage>
        <taxon>Eukaryota</taxon>
        <taxon>Metazoa</taxon>
        <taxon>Ecdysozoa</taxon>
        <taxon>Nematoda</taxon>
        <taxon>Chromadorea</taxon>
        <taxon>Rhabditida</taxon>
        <taxon>Tylenchina</taxon>
        <taxon>Panagrolaimomorpha</taxon>
        <taxon>Strongyloidoidea</taxon>
        <taxon>Alloionematidae</taxon>
        <taxon>Rhabditophanes</taxon>
    </lineage>
</organism>
<dbReference type="Proteomes" id="UP000095286">
    <property type="component" value="Unplaced"/>
</dbReference>
<proteinExistence type="predicted"/>
<name>A0AC35U187_9BILA</name>
<evidence type="ECO:0000313" key="1">
    <source>
        <dbReference type="Proteomes" id="UP000095286"/>
    </source>
</evidence>
<accession>A0AC35U187</accession>
<dbReference type="WBParaSite" id="RSKR_0000646800.1">
    <property type="protein sequence ID" value="RSKR_0000646800.1"/>
    <property type="gene ID" value="RSKR_0000646800"/>
</dbReference>
<sequence>MENRQCKQLRVAEQEFNQKSNAHDVLDVIWANDLAAIRKAYLYFFLDPRAAGKVLTVENVFDDFDCLRKQSVMQANLKEMGDNMTIITDSPLNWKKRTI</sequence>